<dbReference type="PANTHER" id="PTHR47926">
    <property type="entry name" value="PENTATRICOPEPTIDE REPEAT-CONTAINING PROTEIN"/>
    <property type="match status" value="1"/>
</dbReference>
<sequence length="139" mass="16254">MDHHLVPDAFTLPIIVKACARLNAILEGMQIHGLLLKIGFDFEKFVQGSLVNMYAEYEEIEFAREVFNKMGERERERERLGFVWNSLIDGYAKSSQVDLALELFEEMPERDLFSWIALVDGFPKCKKVDTAWEIFYRMP</sequence>
<dbReference type="Gene3D" id="1.25.40.10">
    <property type="entry name" value="Tetratricopeptide repeat domain"/>
    <property type="match status" value="1"/>
</dbReference>
<dbReference type="OrthoDB" id="1358188at2759"/>
<dbReference type="PANTHER" id="PTHR47926:SF436">
    <property type="entry name" value="PENTATRICOPEPTIDE REPEAT-CONTAINING PROTEIN ELI1, CHLOROPLASTIC-LIKE ISOFORM X2"/>
    <property type="match status" value="1"/>
</dbReference>
<organism evidence="3 4">
    <name type="scientific">Cephalotus follicularis</name>
    <name type="common">Albany pitcher plant</name>
    <dbReference type="NCBI Taxonomy" id="3775"/>
    <lineage>
        <taxon>Eukaryota</taxon>
        <taxon>Viridiplantae</taxon>
        <taxon>Streptophyta</taxon>
        <taxon>Embryophyta</taxon>
        <taxon>Tracheophyta</taxon>
        <taxon>Spermatophyta</taxon>
        <taxon>Magnoliopsida</taxon>
        <taxon>eudicotyledons</taxon>
        <taxon>Gunneridae</taxon>
        <taxon>Pentapetalae</taxon>
        <taxon>rosids</taxon>
        <taxon>fabids</taxon>
        <taxon>Oxalidales</taxon>
        <taxon>Cephalotaceae</taxon>
        <taxon>Cephalotus</taxon>
    </lineage>
</organism>
<dbReference type="NCBIfam" id="TIGR00756">
    <property type="entry name" value="PPR"/>
    <property type="match status" value="1"/>
</dbReference>
<dbReference type="InterPro" id="IPR011990">
    <property type="entry name" value="TPR-like_helical_dom_sf"/>
</dbReference>
<comment type="caution">
    <text evidence="3">The sequence shown here is derived from an EMBL/GenBank/DDBJ whole genome shotgun (WGS) entry which is preliminary data.</text>
</comment>
<name>A0A1Q3CUK9_CEPFO</name>
<dbReference type="EMBL" id="BDDD01003051">
    <property type="protein sequence ID" value="GAV83934.1"/>
    <property type="molecule type" value="Genomic_DNA"/>
</dbReference>
<evidence type="ECO:0000313" key="3">
    <source>
        <dbReference type="EMBL" id="GAV83934.1"/>
    </source>
</evidence>
<dbReference type="PROSITE" id="PS51375">
    <property type="entry name" value="PPR"/>
    <property type="match status" value="1"/>
</dbReference>
<accession>A0A1Q3CUK9</accession>
<dbReference type="InterPro" id="IPR046960">
    <property type="entry name" value="PPR_At4g14850-like_plant"/>
</dbReference>
<evidence type="ECO:0000256" key="1">
    <source>
        <dbReference type="ARBA" id="ARBA00022737"/>
    </source>
</evidence>
<feature type="repeat" description="PPR" evidence="2">
    <location>
        <begin position="80"/>
        <end position="114"/>
    </location>
</feature>
<gene>
    <name evidence="3" type="ORF">CFOL_v3_27379</name>
</gene>
<protein>
    <submittedName>
        <fullName evidence="3">PPR domain-containing protein</fullName>
    </submittedName>
</protein>
<dbReference type="GO" id="GO:0009451">
    <property type="term" value="P:RNA modification"/>
    <property type="evidence" value="ECO:0007669"/>
    <property type="project" value="InterPro"/>
</dbReference>
<dbReference type="AlphaFoldDB" id="A0A1Q3CUK9"/>
<dbReference type="Pfam" id="PF01535">
    <property type="entry name" value="PPR"/>
    <property type="match status" value="3"/>
</dbReference>
<keyword evidence="1" id="KW-0677">Repeat</keyword>
<evidence type="ECO:0000256" key="2">
    <source>
        <dbReference type="PROSITE-ProRule" id="PRU00708"/>
    </source>
</evidence>
<dbReference type="GO" id="GO:0003723">
    <property type="term" value="F:RNA binding"/>
    <property type="evidence" value="ECO:0007669"/>
    <property type="project" value="InterPro"/>
</dbReference>
<keyword evidence="4" id="KW-1185">Reference proteome</keyword>
<reference evidence="4" key="1">
    <citation type="submission" date="2016-04" db="EMBL/GenBank/DDBJ databases">
        <title>Cephalotus genome sequencing.</title>
        <authorList>
            <person name="Fukushima K."/>
            <person name="Hasebe M."/>
            <person name="Fang X."/>
        </authorList>
    </citation>
    <scope>NUCLEOTIDE SEQUENCE [LARGE SCALE GENOMIC DNA]</scope>
    <source>
        <strain evidence="4">cv. St1</strain>
    </source>
</reference>
<dbReference type="InterPro" id="IPR002885">
    <property type="entry name" value="PPR_rpt"/>
</dbReference>
<proteinExistence type="predicted"/>
<dbReference type="InParanoid" id="A0A1Q3CUK9"/>
<dbReference type="Proteomes" id="UP000187406">
    <property type="component" value="Unassembled WGS sequence"/>
</dbReference>
<evidence type="ECO:0000313" key="4">
    <source>
        <dbReference type="Proteomes" id="UP000187406"/>
    </source>
</evidence>